<gene>
    <name evidence="3" type="ORF">MUN68_017115</name>
</gene>
<dbReference type="EMBL" id="CP116221">
    <property type="protein sequence ID" value="WCO01768.1"/>
    <property type="molecule type" value="Genomic_DNA"/>
</dbReference>
<accession>A0ABY7RY19</accession>
<reference evidence="3 4" key="1">
    <citation type="submission" date="2023-01" db="EMBL/GenBank/DDBJ databases">
        <title>Psychroserpens ponticola sp. nov., isolated from seawater.</title>
        <authorList>
            <person name="Kristyanto S."/>
            <person name="Jung J."/>
            <person name="Kim J.M."/>
            <person name="Jeon C.O."/>
        </authorList>
    </citation>
    <scope>NUCLEOTIDE SEQUENCE [LARGE SCALE GENOMIC DNA]</scope>
    <source>
        <strain evidence="3 4">MSW6</strain>
    </source>
</reference>
<keyword evidence="4" id="KW-1185">Reference proteome</keyword>
<evidence type="ECO:0000313" key="3">
    <source>
        <dbReference type="EMBL" id="WCO01768.1"/>
    </source>
</evidence>
<dbReference type="GO" id="GO:0016740">
    <property type="term" value="F:transferase activity"/>
    <property type="evidence" value="ECO:0007669"/>
    <property type="project" value="UniProtKB-KW"/>
</dbReference>
<organism evidence="3 4">
    <name type="scientific">Psychroserpens ponticola</name>
    <dbReference type="NCBI Taxonomy" id="2932268"/>
    <lineage>
        <taxon>Bacteria</taxon>
        <taxon>Pseudomonadati</taxon>
        <taxon>Bacteroidota</taxon>
        <taxon>Flavobacteriia</taxon>
        <taxon>Flavobacteriales</taxon>
        <taxon>Flavobacteriaceae</taxon>
        <taxon>Psychroserpens</taxon>
    </lineage>
</organism>
<dbReference type="Proteomes" id="UP001202717">
    <property type="component" value="Chromosome"/>
</dbReference>
<name>A0ABY7RY19_9FLAO</name>
<dbReference type="RefSeq" id="WP_249992633.1">
    <property type="nucleotide sequence ID" value="NZ_CP116221.1"/>
</dbReference>
<dbReference type="Pfam" id="PF01648">
    <property type="entry name" value="ACPS"/>
    <property type="match status" value="1"/>
</dbReference>
<evidence type="ECO:0000259" key="2">
    <source>
        <dbReference type="Pfam" id="PF01648"/>
    </source>
</evidence>
<dbReference type="InterPro" id="IPR037143">
    <property type="entry name" value="4-PPantetheinyl_Trfase_dom_sf"/>
</dbReference>
<evidence type="ECO:0000313" key="4">
    <source>
        <dbReference type="Proteomes" id="UP001202717"/>
    </source>
</evidence>
<feature type="domain" description="4'-phosphopantetheinyl transferase" evidence="2">
    <location>
        <begin position="2"/>
        <end position="106"/>
    </location>
</feature>
<dbReference type="SUPFAM" id="SSF56214">
    <property type="entry name" value="4'-phosphopantetheinyl transferase"/>
    <property type="match status" value="1"/>
</dbReference>
<dbReference type="Gene3D" id="3.90.470.20">
    <property type="entry name" value="4'-phosphopantetheinyl transferase domain"/>
    <property type="match status" value="1"/>
</dbReference>
<keyword evidence="1 3" id="KW-0808">Transferase</keyword>
<sequence>MIGNDVVDLKQAAKDSNWKRPRFLDKVFTQKEQSIIFYSANKEQMVWLLWSMKEAAYKAFVREFKHCFFNPKLAECQLDLNNEGFVSINDNTYYLKSTITSEYVHSIASNTNEKFPKADLFKLYDNNLSDEVRSRLIHQVINGKDRDINSINIKKTVLGVPNVFLGNQQIFEALSISHHGKYAAFAIY</sequence>
<dbReference type="InterPro" id="IPR008278">
    <property type="entry name" value="4-PPantetheinyl_Trfase_dom"/>
</dbReference>
<evidence type="ECO:0000256" key="1">
    <source>
        <dbReference type="ARBA" id="ARBA00022679"/>
    </source>
</evidence>
<protein>
    <submittedName>
        <fullName evidence="3">4'-phosphopantetheinyl transferase superfamily protein</fullName>
    </submittedName>
</protein>
<proteinExistence type="predicted"/>